<name>A0A4Y3WS64_9PSEU</name>
<dbReference type="InterPro" id="IPR053146">
    <property type="entry name" value="QDO-like"/>
</dbReference>
<dbReference type="Pfam" id="PF07883">
    <property type="entry name" value="Cupin_2"/>
    <property type="match status" value="1"/>
</dbReference>
<dbReference type="AlphaFoldDB" id="A0A4Y3WS64"/>
<proteinExistence type="predicted"/>
<dbReference type="Proteomes" id="UP000320338">
    <property type="component" value="Unassembled WGS sequence"/>
</dbReference>
<feature type="domain" description="Cupin type-2" evidence="1">
    <location>
        <begin position="42"/>
        <end position="107"/>
    </location>
</feature>
<dbReference type="RefSeq" id="WP_141280526.1">
    <property type="nucleotide sequence ID" value="NZ_BAAARZ010000087.1"/>
</dbReference>
<evidence type="ECO:0000313" key="2">
    <source>
        <dbReference type="EMBL" id="GEC21695.1"/>
    </source>
</evidence>
<dbReference type="OrthoDB" id="9791637at2"/>
<accession>A0A4Y3WS64</accession>
<reference evidence="2 3" key="1">
    <citation type="submission" date="2019-06" db="EMBL/GenBank/DDBJ databases">
        <title>Whole genome shotgun sequence of Pseudonocardia hydrocarbonoxydans NBRC 14498.</title>
        <authorList>
            <person name="Hosoyama A."/>
            <person name="Uohara A."/>
            <person name="Ohji S."/>
            <person name="Ichikawa N."/>
        </authorList>
    </citation>
    <scope>NUCLEOTIDE SEQUENCE [LARGE SCALE GENOMIC DNA]</scope>
    <source>
        <strain evidence="2 3">NBRC 14498</strain>
    </source>
</reference>
<dbReference type="PANTHER" id="PTHR36440">
    <property type="entry name" value="PUTATIVE (AFU_ORTHOLOGUE AFUA_8G07350)-RELATED"/>
    <property type="match status" value="1"/>
</dbReference>
<sequence length="160" mass="17479">MTTARVLGPHDGDFSALGGVRDRFMIDGKETGGRFALVQHLFEPRALAAPMHRHRDEDEYTYVLTGRIGAVLGDEELVAGPGDLLFKPRDQWHTFWNAGDEPASCLELISPSGLEDLFRSFADLTAGPTPEELAAMAARYGCDLDFEATGPVMARHGVTF</sequence>
<evidence type="ECO:0000259" key="1">
    <source>
        <dbReference type="Pfam" id="PF07883"/>
    </source>
</evidence>
<evidence type="ECO:0000313" key="3">
    <source>
        <dbReference type="Proteomes" id="UP000320338"/>
    </source>
</evidence>
<dbReference type="SUPFAM" id="SSF51182">
    <property type="entry name" value="RmlC-like cupins"/>
    <property type="match status" value="1"/>
</dbReference>
<organism evidence="2 3">
    <name type="scientific">Pseudonocardia hydrocarbonoxydans</name>
    <dbReference type="NCBI Taxonomy" id="76726"/>
    <lineage>
        <taxon>Bacteria</taxon>
        <taxon>Bacillati</taxon>
        <taxon>Actinomycetota</taxon>
        <taxon>Actinomycetes</taxon>
        <taxon>Pseudonocardiales</taxon>
        <taxon>Pseudonocardiaceae</taxon>
        <taxon>Pseudonocardia</taxon>
    </lineage>
</organism>
<dbReference type="EMBL" id="BJNG01000036">
    <property type="protein sequence ID" value="GEC21695.1"/>
    <property type="molecule type" value="Genomic_DNA"/>
</dbReference>
<protein>
    <submittedName>
        <fullName evidence="2">Cupin</fullName>
    </submittedName>
</protein>
<comment type="caution">
    <text evidence="2">The sequence shown here is derived from an EMBL/GenBank/DDBJ whole genome shotgun (WGS) entry which is preliminary data.</text>
</comment>
<dbReference type="InterPro" id="IPR013096">
    <property type="entry name" value="Cupin_2"/>
</dbReference>
<dbReference type="Gene3D" id="2.60.120.10">
    <property type="entry name" value="Jelly Rolls"/>
    <property type="match status" value="1"/>
</dbReference>
<dbReference type="PANTHER" id="PTHR36440:SF1">
    <property type="entry name" value="PUTATIVE (AFU_ORTHOLOGUE AFUA_8G07350)-RELATED"/>
    <property type="match status" value="1"/>
</dbReference>
<gene>
    <name evidence="2" type="ORF">PHY01_39780</name>
</gene>
<dbReference type="InterPro" id="IPR014710">
    <property type="entry name" value="RmlC-like_jellyroll"/>
</dbReference>
<dbReference type="InterPro" id="IPR011051">
    <property type="entry name" value="RmlC_Cupin_sf"/>
</dbReference>
<keyword evidence="3" id="KW-1185">Reference proteome</keyword>